<sequence>MSASRVPAWKRLGLKLNNGTGGDQSSPAAPAAASSINGSPASSAVKRKASSGAPAPDQQSAAKKTKTDSQDATTPSKKAKSVSFAAETTSSLVVAPDASGPPGKDIIRNKPKQKLPPAPATKTPAAAGAGKNTSGPAPPINLGPALEYLRKWHSERDAWKFNKNHQTKLLEQVFADETTIPAADIDIFYEYIRPLKGHVRQRLRELANGVKSRDVAQGASVFAGAGTPSKAKLKDAEKKQDEYEQVIRSYMAKDRPSPGAKPRFQEVDYVLRTADMEMQRRVVKRMRAEVVLDELADEGEGGTSGTATDGDVAKPAETTGAAEESVGTRDSLNDGSQQRVKRKRKTRTAVVEDEYDSSSSDDDSSSGDSSDDEEAGGAATKGKPKKTTAKPANDSSSSDSSDSSDSDSDSDSD</sequence>
<dbReference type="Proteomes" id="UP000070501">
    <property type="component" value="Unassembled WGS sequence"/>
</dbReference>
<feature type="region of interest" description="Disordered" evidence="1">
    <location>
        <begin position="1"/>
        <end position="140"/>
    </location>
</feature>
<feature type="region of interest" description="Disordered" evidence="1">
    <location>
        <begin position="295"/>
        <end position="413"/>
    </location>
</feature>
<feature type="compositionally biased region" description="Low complexity" evidence="1">
    <location>
        <begin position="25"/>
        <end position="44"/>
    </location>
</feature>
<dbReference type="OrthoDB" id="10261563at2759"/>
<dbReference type="InterPro" id="IPR019327">
    <property type="entry name" value="WKF"/>
</dbReference>
<evidence type="ECO:0000313" key="4">
    <source>
        <dbReference type="Proteomes" id="UP000070501"/>
    </source>
</evidence>
<gene>
    <name evidence="3" type="ORF">Micbo1qcDRAFT_163851</name>
</gene>
<feature type="compositionally biased region" description="Polar residues" evidence="1">
    <location>
        <begin position="328"/>
        <end position="338"/>
    </location>
</feature>
<organism evidence="3 4">
    <name type="scientific">Microdochium bolleyi</name>
    <dbReference type="NCBI Taxonomy" id="196109"/>
    <lineage>
        <taxon>Eukaryota</taxon>
        <taxon>Fungi</taxon>
        <taxon>Dikarya</taxon>
        <taxon>Ascomycota</taxon>
        <taxon>Pezizomycotina</taxon>
        <taxon>Sordariomycetes</taxon>
        <taxon>Xylariomycetidae</taxon>
        <taxon>Xylariales</taxon>
        <taxon>Microdochiaceae</taxon>
        <taxon>Microdochium</taxon>
    </lineage>
</organism>
<dbReference type="AlphaFoldDB" id="A0A136J1L5"/>
<reference evidence="4" key="1">
    <citation type="submission" date="2016-02" db="EMBL/GenBank/DDBJ databases">
        <title>Draft genome sequence of Microdochium bolleyi, a fungal endophyte of beachgrass.</title>
        <authorList>
            <consortium name="DOE Joint Genome Institute"/>
            <person name="David A.S."/>
            <person name="May G."/>
            <person name="Haridas S."/>
            <person name="Lim J."/>
            <person name="Wang M."/>
            <person name="Labutti K."/>
            <person name="Lipzen A."/>
            <person name="Barry K."/>
            <person name="Grigoriev I.V."/>
        </authorList>
    </citation>
    <scope>NUCLEOTIDE SEQUENCE [LARGE SCALE GENOMIC DNA]</scope>
    <source>
        <strain evidence="4">J235TASD1</strain>
    </source>
</reference>
<keyword evidence="4" id="KW-1185">Reference proteome</keyword>
<dbReference type="STRING" id="196109.A0A136J1L5"/>
<feature type="compositionally biased region" description="Low complexity" evidence="1">
    <location>
        <begin position="120"/>
        <end position="131"/>
    </location>
</feature>
<feature type="domain" description="WKF" evidence="2">
    <location>
        <begin position="147"/>
        <end position="208"/>
    </location>
</feature>
<accession>A0A136J1L5</accession>
<evidence type="ECO:0000259" key="2">
    <source>
        <dbReference type="Pfam" id="PF10180"/>
    </source>
</evidence>
<dbReference type="EMBL" id="KQ964251">
    <property type="protein sequence ID" value="KXJ91098.1"/>
    <property type="molecule type" value="Genomic_DNA"/>
</dbReference>
<dbReference type="PANTHER" id="PTHR22306:SF2">
    <property type="entry name" value="CHROMOSOME 7 OPEN READING FRAME 50"/>
    <property type="match status" value="1"/>
</dbReference>
<name>A0A136J1L5_9PEZI</name>
<feature type="compositionally biased region" description="Low complexity" evidence="1">
    <location>
        <begin position="389"/>
        <end position="401"/>
    </location>
</feature>
<evidence type="ECO:0000256" key="1">
    <source>
        <dbReference type="SAM" id="MobiDB-lite"/>
    </source>
</evidence>
<proteinExistence type="predicted"/>
<dbReference type="Pfam" id="PF10180">
    <property type="entry name" value="WKF"/>
    <property type="match status" value="1"/>
</dbReference>
<protein>
    <recommendedName>
        <fullName evidence="2">WKF domain-containing protein</fullName>
    </recommendedName>
</protein>
<feature type="compositionally biased region" description="Acidic residues" evidence="1">
    <location>
        <begin position="402"/>
        <end position="413"/>
    </location>
</feature>
<dbReference type="PANTHER" id="PTHR22306">
    <property type="entry name" value="CHROMOSOME 7 OPEN READING FRAME 50"/>
    <property type="match status" value="1"/>
</dbReference>
<feature type="compositionally biased region" description="Acidic residues" evidence="1">
    <location>
        <begin position="351"/>
        <end position="375"/>
    </location>
</feature>
<evidence type="ECO:0000313" key="3">
    <source>
        <dbReference type="EMBL" id="KXJ91098.1"/>
    </source>
</evidence>
<dbReference type="InParanoid" id="A0A136J1L5"/>